<dbReference type="OrthoDB" id="408631at2759"/>
<organism evidence="2 3">
    <name type="scientific">[Emmonsia] crescens</name>
    <dbReference type="NCBI Taxonomy" id="73230"/>
    <lineage>
        <taxon>Eukaryota</taxon>
        <taxon>Fungi</taxon>
        <taxon>Dikarya</taxon>
        <taxon>Ascomycota</taxon>
        <taxon>Pezizomycotina</taxon>
        <taxon>Eurotiomycetes</taxon>
        <taxon>Eurotiomycetidae</taxon>
        <taxon>Onygenales</taxon>
        <taxon>Ajellomycetaceae</taxon>
        <taxon>Emergomyces</taxon>
    </lineage>
</organism>
<dbReference type="AlphaFoldDB" id="A0A0G2I5N6"/>
<dbReference type="Gene3D" id="3.40.50.1820">
    <property type="entry name" value="alpha/beta hydrolase"/>
    <property type="match status" value="1"/>
</dbReference>
<comment type="caution">
    <text evidence="2">The sequence shown here is derived from an EMBL/GenBank/DDBJ whole genome shotgun (WGS) entry which is preliminary data.</text>
</comment>
<proteinExistence type="predicted"/>
<dbReference type="InterPro" id="IPR029058">
    <property type="entry name" value="AB_hydrolase_fold"/>
</dbReference>
<accession>A0A0G2I5N6</accession>
<evidence type="ECO:0000313" key="2">
    <source>
        <dbReference type="EMBL" id="KKZ65917.1"/>
    </source>
</evidence>
<protein>
    <recommendedName>
        <fullName evidence="1">Alpha/beta hydrolase fold-3 domain-containing protein</fullName>
    </recommendedName>
</protein>
<dbReference type="SUPFAM" id="SSF53474">
    <property type="entry name" value="alpha/beta-Hydrolases"/>
    <property type="match status" value="1"/>
</dbReference>
<dbReference type="InterPro" id="IPR013094">
    <property type="entry name" value="AB_hydrolase_3"/>
</dbReference>
<dbReference type="EMBL" id="LCZI01000560">
    <property type="protein sequence ID" value="KKZ65917.1"/>
    <property type="molecule type" value="Genomic_DNA"/>
</dbReference>
<dbReference type="Proteomes" id="UP000034164">
    <property type="component" value="Unassembled WGS sequence"/>
</dbReference>
<evidence type="ECO:0000259" key="1">
    <source>
        <dbReference type="Pfam" id="PF07859"/>
    </source>
</evidence>
<dbReference type="VEuPathDB" id="FungiDB:EMCG_08327"/>
<evidence type="ECO:0000313" key="3">
    <source>
        <dbReference type="Proteomes" id="UP000034164"/>
    </source>
</evidence>
<reference evidence="3" key="1">
    <citation type="journal article" date="2015" name="PLoS Genet.">
        <title>The dynamic genome and transcriptome of the human fungal pathogen Blastomyces and close relative Emmonsia.</title>
        <authorList>
            <person name="Munoz J.F."/>
            <person name="Gauthier G.M."/>
            <person name="Desjardins C.A."/>
            <person name="Gallo J.E."/>
            <person name="Holder J."/>
            <person name="Sullivan T.D."/>
            <person name="Marty A.J."/>
            <person name="Carmen J.C."/>
            <person name="Chen Z."/>
            <person name="Ding L."/>
            <person name="Gujja S."/>
            <person name="Magrini V."/>
            <person name="Misas E."/>
            <person name="Mitreva M."/>
            <person name="Priest M."/>
            <person name="Saif S."/>
            <person name="Whiston E.A."/>
            <person name="Young S."/>
            <person name="Zeng Q."/>
            <person name="Goldman W.E."/>
            <person name="Mardis E.R."/>
            <person name="Taylor J.W."/>
            <person name="McEwen J.G."/>
            <person name="Clay O.K."/>
            <person name="Klein B.S."/>
            <person name="Cuomo C.A."/>
        </authorList>
    </citation>
    <scope>NUCLEOTIDE SEQUENCE [LARGE SCALE GENOMIC DNA]</scope>
    <source>
        <strain evidence="3">UAMH 3008</strain>
    </source>
</reference>
<sequence>MAALLFAPAQNKFLQELRSDILMPGSTVEDLYQNSNATMQKLVYKYEFLPRDDSVKTEYIRLKDTWVRVYTPPSATGGEPRVVFIHGGWCIMGSVDIEDATCRRISKTSSMKVVSVGYRPPPKYKIHRWARRLFAGNDVDP</sequence>
<name>A0A0G2I5N6_9EURO</name>
<feature type="domain" description="Alpha/beta hydrolase fold-3" evidence="1">
    <location>
        <begin position="82"/>
        <end position="126"/>
    </location>
</feature>
<gene>
    <name evidence="2" type="ORF">EMCG_08327</name>
</gene>
<dbReference type="Pfam" id="PF07859">
    <property type="entry name" value="Abhydrolase_3"/>
    <property type="match status" value="1"/>
</dbReference>
<dbReference type="GO" id="GO:0016787">
    <property type="term" value="F:hydrolase activity"/>
    <property type="evidence" value="ECO:0007669"/>
    <property type="project" value="InterPro"/>
</dbReference>